<sequence length="63" mass="6799">MIQSSAKTSLAKEFTLNAQTQGALALAQNVANNPMLQFAKSAGIAQFRDFDLTTSFGTSCERR</sequence>
<dbReference type="EMBL" id="BK015046">
    <property type="protein sequence ID" value="DAD88725.1"/>
    <property type="molecule type" value="Genomic_DNA"/>
</dbReference>
<name>A0A8S5N234_9CAUD</name>
<evidence type="ECO:0000313" key="1">
    <source>
        <dbReference type="EMBL" id="DAD88725.1"/>
    </source>
</evidence>
<proteinExistence type="predicted"/>
<reference evidence="1" key="1">
    <citation type="journal article" date="2021" name="Proc. Natl. Acad. Sci. U.S.A.">
        <title>A Catalog of Tens of Thousands of Viruses from Human Metagenomes Reveals Hidden Associations with Chronic Diseases.</title>
        <authorList>
            <person name="Tisza M.J."/>
            <person name="Buck C.B."/>
        </authorList>
    </citation>
    <scope>NUCLEOTIDE SEQUENCE</scope>
    <source>
        <strain evidence="1">Ctikv1</strain>
    </source>
</reference>
<accession>A0A8S5N234</accession>
<organism evidence="1">
    <name type="scientific">Caudovirales sp. ctikv1</name>
    <dbReference type="NCBI Taxonomy" id="2826781"/>
    <lineage>
        <taxon>Viruses</taxon>
        <taxon>Duplodnaviria</taxon>
        <taxon>Heunggongvirae</taxon>
        <taxon>Uroviricota</taxon>
        <taxon>Caudoviricetes</taxon>
    </lineage>
</organism>
<protein>
    <submittedName>
        <fullName evidence="1">Uncharacterized protein</fullName>
    </submittedName>
</protein>